<organism evidence="1 2">
    <name type="scientific">Paenacidovorax caeni</name>
    <dbReference type="NCBI Taxonomy" id="343013"/>
    <lineage>
        <taxon>Bacteria</taxon>
        <taxon>Pseudomonadati</taxon>
        <taxon>Pseudomonadota</taxon>
        <taxon>Betaproteobacteria</taxon>
        <taxon>Burkholderiales</taxon>
        <taxon>Comamonadaceae</taxon>
        <taxon>Paenacidovorax</taxon>
    </lineage>
</organism>
<dbReference type="EMBL" id="FPBX01000046">
    <property type="protein sequence ID" value="SFU95112.1"/>
    <property type="molecule type" value="Genomic_DNA"/>
</dbReference>
<keyword evidence="2" id="KW-1185">Reference proteome</keyword>
<evidence type="ECO:0008006" key="3">
    <source>
        <dbReference type="Google" id="ProtNLM"/>
    </source>
</evidence>
<dbReference type="Proteomes" id="UP000183656">
    <property type="component" value="Unassembled WGS sequence"/>
</dbReference>
<name>A0A1I7KCD3_9BURK</name>
<sequence length="276" mass="29698">MAWAIATVLHCAAEQAPSNVESLISGNQWKEASRAIFLEARSADRFELSIPVGQAKAGFFDDALDTIGGMHPNMQPSALLALVADVPSIPPKLSVELVQRALDSARKMSGKSANYLKSGELAQVALFYSGNGAESDARTIFEEALRAAEKGATEEGSGGYRQISEALARDLKNSQEWMVALVANHLQRQGRTSNSAFAYIDLAEVSARYPKSQLASELIESGISAAKAIKQESSRKYAFEKLANVALKVGYTKGLPESFPYTQAIQEARSGNPQKV</sequence>
<evidence type="ECO:0000313" key="2">
    <source>
        <dbReference type="Proteomes" id="UP000183656"/>
    </source>
</evidence>
<gene>
    <name evidence="1" type="ORF">SAMN04489707_10464</name>
</gene>
<proteinExistence type="predicted"/>
<accession>A0A1I7KCD3</accession>
<evidence type="ECO:0000313" key="1">
    <source>
        <dbReference type="EMBL" id="SFU95112.1"/>
    </source>
</evidence>
<dbReference type="AlphaFoldDB" id="A0A1I7KCD3"/>
<reference evidence="1 2" key="1">
    <citation type="submission" date="2016-10" db="EMBL/GenBank/DDBJ databases">
        <authorList>
            <person name="de Groot N.N."/>
        </authorList>
    </citation>
    <scope>NUCLEOTIDE SEQUENCE [LARGE SCALE GENOMIC DNA]</scope>
    <source>
        <strain evidence="1 2">R-24608</strain>
    </source>
</reference>
<protein>
    <recommendedName>
        <fullName evidence="3">Tetratricopeptide repeat-containing protein</fullName>
    </recommendedName>
</protein>